<dbReference type="Pfam" id="PF05368">
    <property type="entry name" value="NmrA"/>
    <property type="match status" value="1"/>
</dbReference>
<dbReference type="InterPro" id="IPR036291">
    <property type="entry name" value="NAD(P)-bd_dom_sf"/>
</dbReference>
<keyword evidence="2" id="KW-0560">Oxidoreductase</keyword>
<feature type="domain" description="NmrA-like" evidence="3">
    <location>
        <begin position="19"/>
        <end position="151"/>
    </location>
</feature>
<dbReference type="InterPro" id="IPR051609">
    <property type="entry name" value="NmrA/Isoflavone_reductase-like"/>
</dbReference>
<gene>
    <name evidence="4" type="ORF">BGW36DRAFT_333769</name>
</gene>
<dbReference type="Proteomes" id="UP001201262">
    <property type="component" value="Unassembled WGS sequence"/>
</dbReference>
<proteinExistence type="predicted"/>
<dbReference type="GeneID" id="70243171"/>
<keyword evidence="1" id="KW-0521">NADP</keyword>
<dbReference type="GO" id="GO:0016491">
    <property type="term" value="F:oxidoreductase activity"/>
    <property type="evidence" value="ECO:0007669"/>
    <property type="project" value="UniProtKB-KW"/>
</dbReference>
<keyword evidence="5" id="KW-1185">Reference proteome</keyword>
<accession>A0AAD4L0A6</accession>
<sequence>MATSYAKDQPAGFKNRIENVAIVGAGGQCGKFIVDALLKKGHFRVTALTRHDSLNVIAEGVEVKKVDYNEPSTLVEALKGQDVLIVTLAVTATDEAEKLNVAAAEAGVPWVLPNEFGGNAANESADQDTMIGLAKKKIRDQIEQLGKSSWIGIACGFWYEYSLSCGLWSYGFDINNREVTFYDDGTQRMDTSTWNKTALGVASLLSLKVIPEDANDKATHLAQFKNKMVGISSFQVNQQEMFESLLRVTGTTRDEWKISSEPVKERFARGKQMLQTGDRNGFGILLYARMFYPDAPAIQLTNNNADLGLEQEDLDERTAEAVKMAKENYFEKVVIPRTGRRS</sequence>
<dbReference type="AlphaFoldDB" id="A0AAD4L0A6"/>
<dbReference type="Gene3D" id="3.40.50.720">
    <property type="entry name" value="NAD(P)-binding Rossmann-like Domain"/>
    <property type="match status" value="1"/>
</dbReference>
<evidence type="ECO:0000259" key="3">
    <source>
        <dbReference type="Pfam" id="PF05368"/>
    </source>
</evidence>
<evidence type="ECO:0000256" key="2">
    <source>
        <dbReference type="ARBA" id="ARBA00023002"/>
    </source>
</evidence>
<reference evidence="4" key="1">
    <citation type="submission" date="2021-12" db="EMBL/GenBank/DDBJ databases">
        <title>Convergent genome expansion in fungi linked to evolution of root-endophyte symbiosis.</title>
        <authorList>
            <consortium name="DOE Joint Genome Institute"/>
            <person name="Ke Y.-H."/>
            <person name="Bonito G."/>
            <person name="Liao H.-L."/>
            <person name="Looney B."/>
            <person name="Rojas-Flechas A."/>
            <person name="Nash J."/>
            <person name="Hameed K."/>
            <person name="Schadt C."/>
            <person name="Martin F."/>
            <person name="Crous P.W."/>
            <person name="Miettinen O."/>
            <person name="Magnuson J.K."/>
            <person name="Labbe J."/>
            <person name="Jacobson D."/>
            <person name="Doktycz M.J."/>
            <person name="Veneault-Fourrey C."/>
            <person name="Kuo A."/>
            <person name="Mondo S."/>
            <person name="Calhoun S."/>
            <person name="Riley R."/>
            <person name="Ohm R."/>
            <person name="LaButti K."/>
            <person name="Andreopoulos B."/>
            <person name="Pangilinan J."/>
            <person name="Nolan M."/>
            <person name="Tritt A."/>
            <person name="Clum A."/>
            <person name="Lipzen A."/>
            <person name="Daum C."/>
            <person name="Barry K."/>
            <person name="Grigoriev I.V."/>
            <person name="Vilgalys R."/>
        </authorList>
    </citation>
    <scope>NUCLEOTIDE SEQUENCE</scope>
    <source>
        <strain evidence="4">PMI_201</strain>
    </source>
</reference>
<dbReference type="Gene3D" id="3.90.25.10">
    <property type="entry name" value="UDP-galactose 4-epimerase, domain 1"/>
    <property type="match status" value="1"/>
</dbReference>
<dbReference type="PANTHER" id="PTHR47706:SF7">
    <property type="entry name" value="CIPA-LIKE, PUTATIVE (AFU_ORTHOLOGUE AFUA_1G01630)-RELATED"/>
    <property type="match status" value="1"/>
</dbReference>
<dbReference type="PANTHER" id="PTHR47706">
    <property type="entry name" value="NMRA-LIKE FAMILY PROTEIN"/>
    <property type="match status" value="1"/>
</dbReference>
<name>A0AAD4L0A6_9EURO</name>
<evidence type="ECO:0000256" key="1">
    <source>
        <dbReference type="ARBA" id="ARBA00022857"/>
    </source>
</evidence>
<organism evidence="4 5">
    <name type="scientific">Talaromyces proteolyticus</name>
    <dbReference type="NCBI Taxonomy" id="1131652"/>
    <lineage>
        <taxon>Eukaryota</taxon>
        <taxon>Fungi</taxon>
        <taxon>Dikarya</taxon>
        <taxon>Ascomycota</taxon>
        <taxon>Pezizomycotina</taxon>
        <taxon>Eurotiomycetes</taxon>
        <taxon>Eurotiomycetidae</taxon>
        <taxon>Eurotiales</taxon>
        <taxon>Trichocomaceae</taxon>
        <taxon>Talaromyces</taxon>
        <taxon>Talaromyces sect. Bacilispori</taxon>
    </lineage>
</organism>
<comment type="caution">
    <text evidence="4">The sequence shown here is derived from an EMBL/GenBank/DDBJ whole genome shotgun (WGS) entry which is preliminary data.</text>
</comment>
<evidence type="ECO:0000313" key="4">
    <source>
        <dbReference type="EMBL" id="KAH8703140.1"/>
    </source>
</evidence>
<dbReference type="InterPro" id="IPR008030">
    <property type="entry name" value="NmrA-like"/>
</dbReference>
<protein>
    <recommendedName>
        <fullName evidence="3">NmrA-like domain-containing protein</fullName>
    </recommendedName>
</protein>
<dbReference type="RefSeq" id="XP_046076158.1">
    <property type="nucleotide sequence ID" value="XM_046212884.1"/>
</dbReference>
<dbReference type="SUPFAM" id="SSF51735">
    <property type="entry name" value="NAD(P)-binding Rossmann-fold domains"/>
    <property type="match status" value="1"/>
</dbReference>
<dbReference type="EMBL" id="JAJTJA010000002">
    <property type="protein sequence ID" value="KAH8703140.1"/>
    <property type="molecule type" value="Genomic_DNA"/>
</dbReference>
<evidence type="ECO:0000313" key="5">
    <source>
        <dbReference type="Proteomes" id="UP001201262"/>
    </source>
</evidence>